<dbReference type="OrthoDB" id="410307at2759"/>
<name>A0A2R6RKQ3_ACTCC</name>
<gene>
    <name evidence="8" type="ORF">CEY00_Acc05887</name>
</gene>
<dbReference type="SMART" id="SM00356">
    <property type="entry name" value="ZnF_C3H1"/>
    <property type="match status" value="2"/>
</dbReference>
<evidence type="ECO:0000256" key="3">
    <source>
        <dbReference type="ARBA" id="ARBA00022771"/>
    </source>
</evidence>
<feature type="region of interest" description="Disordered" evidence="6">
    <location>
        <begin position="1"/>
        <end position="36"/>
    </location>
</feature>
<dbReference type="FunFam" id="4.10.1000.10:FF:000002">
    <property type="entry name" value="Zinc finger protein 36, C3H1 type-like 1"/>
    <property type="match status" value="1"/>
</dbReference>
<dbReference type="SMR" id="A0A2R6RKQ3"/>
<feature type="zinc finger region" description="C3H1-type" evidence="5">
    <location>
        <begin position="261"/>
        <end position="289"/>
    </location>
</feature>
<dbReference type="PANTHER" id="PTHR12547:SF178">
    <property type="entry name" value="ZINC FINGER CCCH DOMAIN-CONTAINING PROTEIN 14"/>
    <property type="match status" value="1"/>
</dbReference>
<feature type="zinc finger region" description="C3H1-type" evidence="5">
    <location>
        <begin position="299"/>
        <end position="327"/>
    </location>
</feature>
<evidence type="ECO:0000256" key="2">
    <source>
        <dbReference type="ARBA" id="ARBA00022737"/>
    </source>
</evidence>
<dbReference type="STRING" id="1590841.A0A2R6RKQ3"/>
<evidence type="ECO:0000259" key="7">
    <source>
        <dbReference type="PROSITE" id="PS50103"/>
    </source>
</evidence>
<dbReference type="GO" id="GO:0008270">
    <property type="term" value="F:zinc ion binding"/>
    <property type="evidence" value="ECO:0007669"/>
    <property type="project" value="UniProtKB-KW"/>
</dbReference>
<dbReference type="EMBL" id="NKQK01000005">
    <property type="protein sequence ID" value="PSS30601.1"/>
    <property type="molecule type" value="Genomic_DNA"/>
</dbReference>
<feature type="region of interest" description="Disordered" evidence="6">
    <location>
        <begin position="206"/>
        <end position="240"/>
    </location>
</feature>
<dbReference type="GO" id="GO:0003729">
    <property type="term" value="F:mRNA binding"/>
    <property type="evidence" value="ECO:0007669"/>
    <property type="project" value="InterPro"/>
</dbReference>
<keyword evidence="4 5" id="KW-0862">Zinc</keyword>
<evidence type="ECO:0000256" key="6">
    <source>
        <dbReference type="SAM" id="MobiDB-lite"/>
    </source>
</evidence>
<dbReference type="InterPro" id="IPR045877">
    <property type="entry name" value="ZFP36-like"/>
</dbReference>
<dbReference type="InterPro" id="IPR036855">
    <property type="entry name" value="Znf_CCCH_sf"/>
</dbReference>
<keyword evidence="2" id="KW-0677">Repeat</keyword>
<comment type="caution">
    <text evidence="8">The sequence shown here is derived from an EMBL/GenBank/DDBJ whole genome shotgun (WGS) entry which is preliminary data.</text>
</comment>
<dbReference type="InParanoid" id="A0A2R6RKQ3"/>
<keyword evidence="1 5" id="KW-0479">Metal-binding</keyword>
<feature type="domain" description="C3H1-type" evidence="7">
    <location>
        <begin position="261"/>
        <end position="289"/>
    </location>
</feature>
<sequence>MKNLEVYGGNNNENSSTDSSPNLFYNPNPSPTDNHSDEIDFASFYPSIFPPYSNSLPITPSDCSFDDANNAIATVNHLHEARFMLECQQLYNRYTMCLAYLQESLKDFDVLSEENDNLRITNADLIKRLSLLSHATIQNCLLSSGHQPPSFINDFDRLSVRGTLPDSRVSEQVSDISPTSVIEQNRFDRRNVERVTLPKSISVRSSGYLKTTQRGGGNSGPSRRNRVKSQSPNGSQRVYVPGGKREAAAAALEFEVYNQGMFKMELCNKWQRTGQCPYGDNCQFAHGITELRPVIRQPRYKTEICRMVLAGDECPYGHRCHFRHFLTEEERLLGPLRLNDLRG</sequence>
<dbReference type="OMA" id="PPNIRQG"/>
<dbReference type="SUPFAM" id="SSF90229">
    <property type="entry name" value="CCCH zinc finger"/>
    <property type="match status" value="2"/>
</dbReference>
<keyword evidence="9" id="KW-1185">Reference proteome</keyword>
<dbReference type="Gene3D" id="4.10.1000.10">
    <property type="entry name" value="Zinc finger, CCCH-type"/>
    <property type="match status" value="2"/>
</dbReference>
<evidence type="ECO:0000313" key="8">
    <source>
        <dbReference type="EMBL" id="PSS30601.1"/>
    </source>
</evidence>
<dbReference type="Gramene" id="PSS30601">
    <property type="protein sequence ID" value="PSS30601"/>
    <property type="gene ID" value="CEY00_Acc05887"/>
</dbReference>
<organism evidence="8 9">
    <name type="scientific">Actinidia chinensis var. chinensis</name>
    <name type="common">Chinese soft-hair kiwi</name>
    <dbReference type="NCBI Taxonomy" id="1590841"/>
    <lineage>
        <taxon>Eukaryota</taxon>
        <taxon>Viridiplantae</taxon>
        <taxon>Streptophyta</taxon>
        <taxon>Embryophyta</taxon>
        <taxon>Tracheophyta</taxon>
        <taxon>Spermatophyta</taxon>
        <taxon>Magnoliopsida</taxon>
        <taxon>eudicotyledons</taxon>
        <taxon>Gunneridae</taxon>
        <taxon>Pentapetalae</taxon>
        <taxon>asterids</taxon>
        <taxon>Ericales</taxon>
        <taxon>Actinidiaceae</taxon>
        <taxon>Actinidia</taxon>
    </lineage>
</organism>
<dbReference type="Proteomes" id="UP000241394">
    <property type="component" value="Chromosome LG5"/>
</dbReference>
<evidence type="ECO:0000313" key="9">
    <source>
        <dbReference type="Proteomes" id="UP000241394"/>
    </source>
</evidence>
<feature type="domain" description="C3H1-type" evidence="7">
    <location>
        <begin position="299"/>
        <end position="327"/>
    </location>
</feature>
<dbReference type="Pfam" id="PF00642">
    <property type="entry name" value="zf-CCCH"/>
    <property type="match status" value="1"/>
</dbReference>
<proteinExistence type="predicted"/>
<dbReference type="InterPro" id="IPR000571">
    <property type="entry name" value="Znf_CCCH"/>
</dbReference>
<reference evidence="9" key="2">
    <citation type="journal article" date="2018" name="BMC Genomics">
        <title>A manually annotated Actinidia chinensis var. chinensis (kiwifruit) genome highlights the challenges associated with draft genomes and gene prediction in plants.</title>
        <authorList>
            <person name="Pilkington S.M."/>
            <person name="Crowhurst R."/>
            <person name="Hilario E."/>
            <person name="Nardozza S."/>
            <person name="Fraser L."/>
            <person name="Peng Y."/>
            <person name="Gunaseelan K."/>
            <person name="Simpson R."/>
            <person name="Tahir J."/>
            <person name="Deroles S.C."/>
            <person name="Templeton K."/>
            <person name="Luo Z."/>
            <person name="Davy M."/>
            <person name="Cheng C."/>
            <person name="McNeilage M."/>
            <person name="Scaglione D."/>
            <person name="Liu Y."/>
            <person name="Zhang Q."/>
            <person name="Datson P."/>
            <person name="De Silva N."/>
            <person name="Gardiner S.E."/>
            <person name="Bassett H."/>
            <person name="Chagne D."/>
            <person name="McCallum J."/>
            <person name="Dzierzon H."/>
            <person name="Deng C."/>
            <person name="Wang Y.Y."/>
            <person name="Barron L."/>
            <person name="Manako K."/>
            <person name="Bowen J."/>
            <person name="Foster T.M."/>
            <person name="Erridge Z.A."/>
            <person name="Tiffin H."/>
            <person name="Waite C.N."/>
            <person name="Davies K.M."/>
            <person name="Grierson E.P."/>
            <person name="Laing W.A."/>
            <person name="Kirk R."/>
            <person name="Chen X."/>
            <person name="Wood M."/>
            <person name="Montefiori M."/>
            <person name="Brummell D.A."/>
            <person name="Schwinn K.E."/>
            <person name="Catanach A."/>
            <person name="Fullerton C."/>
            <person name="Li D."/>
            <person name="Meiyalaghan S."/>
            <person name="Nieuwenhuizen N."/>
            <person name="Read N."/>
            <person name="Prakash R."/>
            <person name="Hunter D."/>
            <person name="Zhang H."/>
            <person name="McKenzie M."/>
            <person name="Knabel M."/>
            <person name="Harris A."/>
            <person name="Allan A.C."/>
            <person name="Gleave A."/>
            <person name="Chen A."/>
            <person name="Janssen B.J."/>
            <person name="Plunkett B."/>
            <person name="Ampomah-Dwamena C."/>
            <person name="Voogd C."/>
            <person name="Leif D."/>
            <person name="Lafferty D."/>
            <person name="Souleyre E.J.F."/>
            <person name="Varkonyi-Gasic E."/>
            <person name="Gambi F."/>
            <person name="Hanley J."/>
            <person name="Yao J.L."/>
            <person name="Cheung J."/>
            <person name="David K.M."/>
            <person name="Warren B."/>
            <person name="Marsh K."/>
            <person name="Snowden K.C."/>
            <person name="Lin-Wang K."/>
            <person name="Brian L."/>
            <person name="Martinez-Sanchez M."/>
            <person name="Wang M."/>
            <person name="Ileperuma N."/>
            <person name="Macnee N."/>
            <person name="Campin R."/>
            <person name="McAtee P."/>
            <person name="Drummond R.S.M."/>
            <person name="Espley R.V."/>
            <person name="Ireland H.S."/>
            <person name="Wu R."/>
            <person name="Atkinson R.G."/>
            <person name="Karunairetnam S."/>
            <person name="Bulley S."/>
            <person name="Chunkath S."/>
            <person name="Hanley Z."/>
            <person name="Storey R."/>
            <person name="Thrimawithana A.H."/>
            <person name="Thomson S."/>
            <person name="David C."/>
            <person name="Testolin R."/>
            <person name="Huang H."/>
            <person name="Hellens R.P."/>
            <person name="Schaffer R.J."/>
        </authorList>
    </citation>
    <scope>NUCLEOTIDE SEQUENCE [LARGE SCALE GENOMIC DNA]</scope>
    <source>
        <strain evidence="9">cv. Red5</strain>
    </source>
</reference>
<evidence type="ECO:0000256" key="5">
    <source>
        <dbReference type="PROSITE-ProRule" id="PRU00723"/>
    </source>
</evidence>
<reference evidence="8 9" key="1">
    <citation type="submission" date="2017-07" db="EMBL/GenBank/DDBJ databases">
        <title>An improved, manually edited Actinidia chinensis var. chinensis (kiwifruit) genome highlights the challenges associated with draft genomes and gene prediction in plants.</title>
        <authorList>
            <person name="Pilkington S."/>
            <person name="Crowhurst R."/>
            <person name="Hilario E."/>
            <person name="Nardozza S."/>
            <person name="Fraser L."/>
            <person name="Peng Y."/>
            <person name="Gunaseelan K."/>
            <person name="Simpson R."/>
            <person name="Tahir J."/>
            <person name="Deroles S."/>
            <person name="Templeton K."/>
            <person name="Luo Z."/>
            <person name="Davy M."/>
            <person name="Cheng C."/>
            <person name="Mcneilage M."/>
            <person name="Scaglione D."/>
            <person name="Liu Y."/>
            <person name="Zhang Q."/>
            <person name="Datson P."/>
            <person name="De Silva N."/>
            <person name="Gardiner S."/>
            <person name="Bassett H."/>
            <person name="Chagne D."/>
            <person name="Mccallum J."/>
            <person name="Dzierzon H."/>
            <person name="Deng C."/>
            <person name="Wang Y.-Y."/>
            <person name="Barron N."/>
            <person name="Manako K."/>
            <person name="Bowen J."/>
            <person name="Foster T."/>
            <person name="Erridge Z."/>
            <person name="Tiffin H."/>
            <person name="Waite C."/>
            <person name="Davies K."/>
            <person name="Grierson E."/>
            <person name="Laing W."/>
            <person name="Kirk R."/>
            <person name="Chen X."/>
            <person name="Wood M."/>
            <person name="Montefiori M."/>
            <person name="Brummell D."/>
            <person name="Schwinn K."/>
            <person name="Catanach A."/>
            <person name="Fullerton C."/>
            <person name="Li D."/>
            <person name="Meiyalaghan S."/>
            <person name="Nieuwenhuizen N."/>
            <person name="Read N."/>
            <person name="Prakash R."/>
            <person name="Hunter D."/>
            <person name="Zhang H."/>
            <person name="Mckenzie M."/>
            <person name="Knabel M."/>
            <person name="Harris A."/>
            <person name="Allan A."/>
            <person name="Chen A."/>
            <person name="Janssen B."/>
            <person name="Plunkett B."/>
            <person name="Dwamena C."/>
            <person name="Voogd C."/>
            <person name="Leif D."/>
            <person name="Lafferty D."/>
            <person name="Souleyre E."/>
            <person name="Varkonyi-Gasic E."/>
            <person name="Gambi F."/>
            <person name="Hanley J."/>
            <person name="Yao J.-L."/>
            <person name="Cheung J."/>
            <person name="David K."/>
            <person name="Warren B."/>
            <person name="Marsh K."/>
            <person name="Snowden K."/>
            <person name="Lin-Wang K."/>
            <person name="Brian L."/>
            <person name="Martinez-Sanchez M."/>
            <person name="Wang M."/>
            <person name="Ileperuma N."/>
            <person name="Macnee N."/>
            <person name="Campin R."/>
            <person name="Mcatee P."/>
            <person name="Drummond R."/>
            <person name="Espley R."/>
            <person name="Ireland H."/>
            <person name="Wu R."/>
            <person name="Atkinson R."/>
            <person name="Karunairetnam S."/>
            <person name="Bulley S."/>
            <person name="Chunkath S."/>
            <person name="Hanley Z."/>
            <person name="Storey R."/>
            <person name="Thrimawithana A."/>
            <person name="Thomson S."/>
            <person name="David C."/>
            <person name="Testolin R."/>
        </authorList>
    </citation>
    <scope>NUCLEOTIDE SEQUENCE [LARGE SCALE GENOMIC DNA]</scope>
    <source>
        <strain evidence="9">cv. Red5</strain>
        <tissue evidence="8">Young leaf</tissue>
    </source>
</reference>
<feature type="compositionally biased region" description="Polar residues" evidence="6">
    <location>
        <begin position="9"/>
        <end position="33"/>
    </location>
</feature>
<protein>
    <submittedName>
        <fullName evidence="8">Zinc finger CCCH domain-containing protein</fullName>
    </submittedName>
</protein>
<evidence type="ECO:0000256" key="4">
    <source>
        <dbReference type="ARBA" id="ARBA00022833"/>
    </source>
</evidence>
<evidence type="ECO:0000256" key="1">
    <source>
        <dbReference type="ARBA" id="ARBA00022723"/>
    </source>
</evidence>
<keyword evidence="3 5" id="KW-0863">Zinc-finger</keyword>
<dbReference type="AlphaFoldDB" id="A0A2R6RKQ3"/>
<accession>A0A2R6RKQ3</accession>
<dbReference type="PROSITE" id="PS50103">
    <property type="entry name" value="ZF_C3H1"/>
    <property type="match status" value="2"/>
</dbReference>
<dbReference type="FunCoup" id="A0A2R6RKQ3">
    <property type="interactions" value="31"/>
</dbReference>
<dbReference type="FunFam" id="4.10.1000.10:FF:000001">
    <property type="entry name" value="zinc finger CCCH domain-containing protein 15-like"/>
    <property type="match status" value="1"/>
</dbReference>
<dbReference type="PANTHER" id="PTHR12547">
    <property type="entry name" value="CCCH ZINC FINGER/TIS11-RELATED"/>
    <property type="match status" value="1"/>
</dbReference>